<dbReference type="EMBL" id="LXPE01000037">
    <property type="protein sequence ID" value="OBA25869.1"/>
    <property type="molecule type" value="Genomic_DNA"/>
</dbReference>
<feature type="compositionally biased region" description="Polar residues" evidence="1">
    <location>
        <begin position="534"/>
        <end position="547"/>
    </location>
</feature>
<keyword evidence="3" id="KW-1185">Reference proteome</keyword>
<comment type="caution">
    <text evidence="2">The sequence shown here is derived from an EMBL/GenBank/DDBJ whole genome shotgun (WGS) entry which is preliminary data.</text>
</comment>
<evidence type="ECO:0000256" key="1">
    <source>
        <dbReference type="SAM" id="MobiDB-lite"/>
    </source>
</evidence>
<feature type="region of interest" description="Disordered" evidence="1">
    <location>
        <begin position="534"/>
        <end position="566"/>
    </location>
</feature>
<dbReference type="Proteomes" id="UP000092321">
    <property type="component" value="Unassembled WGS sequence"/>
</dbReference>
<proteinExistence type="predicted"/>
<evidence type="ECO:0000313" key="3">
    <source>
        <dbReference type="Proteomes" id="UP000092321"/>
    </source>
</evidence>
<name>A0A1B7TAV0_9ASCO</name>
<gene>
    <name evidence="2" type="ORF">HANVADRAFT_53598</name>
</gene>
<dbReference type="OrthoDB" id="3973014at2759"/>
<dbReference type="AlphaFoldDB" id="A0A1B7TAV0"/>
<protein>
    <submittedName>
        <fullName evidence="2">Uncharacterized protein</fullName>
    </submittedName>
</protein>
<evidence type="ECO:0000313" key="2">
    <source>
        <dbReference type="EMBL" id="OBA25869.1"/>
    </source>
</evidence>
<reference evidence="3" key="1">
    <citation type="journal article" date="2016" name="Proc. Natl. Acad. Sci. U.S.A.">
        <title>Comparative genomics of biotechnologically important yeasts.</title>
        <authorList>
            <person name="Riley R."/>
            <person name="Haridas S."/>
            <person name="Wolfe K.H."/>
            <person name="Lopes M.R."/>
            <person name="Hittinger C.T."/>
            <person name="Goeker M."/>
            <person name="Salamov A.A."/>
            <person name="Wisecaver J.H."/>
            <person name="Long T.M."/>
            <person name="Calvey C.H."/>
            <person name="Aerts A.L."/>
            <person name="Barry K.W."/>
            <person name="Choi C."/>
            <person name="Clum A."/>
            <person name="Coughlan A.Y."/>
            <person name="Deshpande S."/>
            <person name="Douglass A.P."/>
            <person name="Hanson S.J."/>
            <person name="Klenk H.-P."/>
            <person name="LaButti K.M."/>
            <person name="Lapidus A."/>
            <person name="Lindquist E.A."/>
            <person name="Lipzen A.M."/>
            <person name="Meier-Kolthoff J.P."/>
            <person name="Ohm R.A."/>
            <person name="Otillar R.P."/>
            <person name="Pangilinan J.L."/>
            <person name="Peng Y."/>
            <person name="Rokas A."/>
            <person name="Rosa C.A."/>
            <person name="Scheuner C."/>
            <person name="Sibirny A.A."/>
            <person name="Slot J.C."/>
            <person name="Stielow J.B."/>
            <person name="Sun H."/>
            <person name="Kurtzman C.P."/>
            <person name="Blackwell M."/>
            <person name="Grigoriev I.V."/>
            <person name="Jeffries T.W."/>
        </authorList>
    </citation>
    <scope>NUCLEOTIDE SEQUENCE [LARGE SCALE GENOMIC DNA]</scope>
    <source>
        <strain evidence="3">NRRL Y-1626</strain>
    </source>
</reference>
<organism evidence="2 3">
    <name type="scientific">Hanseniaspora valbyensis NRRL Y-1626</name>
    <dbReference type="NCBI Taxonomy" id="766949"/>
    <lineage>
        <taxon>Eukaryota</taxon>
        <taxon>Fungi</taxon>
        <taxon>Dikarya</taxon>
        <taxon>Ascomycota</taxon>
        <taxon>Saccharomycotina</taxon>
        <taxon>Saccharomycetes</taxon>
        <taxon>Saccharomycodales</taxon>
        <taxon>Saccharomycodaceae</taxon>
        <taxon>Hanseniaspora</taxon>
    </lineage>
</organism>
<accession>A0A1B7TAV0</accession>
<sequence length="659" mass="76674">MFKNTMLKELEEICNAITSLNNDNTILVSKANTYPHIDENLVNHVNNFLIKINGNLFELDCLEYVAFFDHNKALINDFVSNLQELIKTKLMLENNKVVFKLSDNLEIFLSTRDMNLEFKEIFYNLLPNIKEELNFESKELRKLVAFNKIDLEDSKYTDEYSIEQLLELAQTGGNALFFSGSNRSSIVSEKRLSLLSNQSNKTSDASKRKHMPIFLSKRDMMIFEDLLEIEKLNEALFRSLRELLSEKIEIFSNKHNNKKNIFNQLILVIKKEYLILDNGFEQLSYLLKSLEHKVTVIRWISLIDKLYDDCLGYIQRDISSLQKRNSVVLKEGIDIIQKHIKLFNDLLKVSWNEILFEKVLSCKNLLIDAWKETKQRLNIDEHDLITEESTTTNTLKHLKEKTTKKRISRRSIIISTNKQAPLTRAEKRQSIGAAFYQKLNLRASLISSDGQLKSPKKEKIFSDNKLTDLDKTLHFEKDFFVSSVDSTDEFLTKNQQLFIDNIQNEHLIFNDLLEGDESLENLEAKLNEIDSNTNDITKPNSIGHSSGNTLNNTNTNQGISEESRNNKIKPSNQLIINRDTLLKYAKMKTKIPKNEFLLGSLLENENDSFFSFSKNLLQQERNNMELIMDINRAYAIYDSFKTDNYEDIKLLNIFNRLSI</sequence>